<accession>A0A6H5GP26</accession>
<keyword evidence="3" id="KW-1185">Reference proteome</keyword>
<feature type="compositionally biased region" description="Basic and acidic residues" evidence="1">
    <location>
        <begin position="90"/>
        <end position="99"/>
    </location>
</feature>
<protein>
    <submittedName>
        <fullName evidence="2">Uncharacterized protein</fullName>
    </submittedName>
</protein>
<reference evidence="2 3" key="1">
    <citation type="submission" date="2020-02" db="EMBL/GenBank/DDBJ databases">
        <authorList>
            <person name="Ferguson B K."/>
        </authorList>
    </citation>
    <scope>NUCLEOTIDE SEQUENCE [LARGE SCALE GENOMIC DNA]</scope>
</reference>
<evidence type="ECO:0000313" key="2">
    <source>
        <dbReference type="EMBL" id="CAB0005113.1"/>
    </source>
</evidence>
<name>A0A6H5GP26_9HEMI</name>
<feature type="region of interest" description="Disordered" evidence="1">
    <location>
        <begin position="67"/>
        <end position="99"/>
    </location>
</feature>
<evidence type="ECO:0000256" key="1">
    <source>
        <dbReference type="SAM" id="MobiDB-lite"/>
    </source>
</evidence>
<dbReference type="EMBL" id="CADCXU010015910">
    <property type="protein sequence ID" value="CAB0005113.1"/>
    <property type="molecule type" value="Genomic_DNA"/>
</dbReference>
<sequence>MEVKISTYLQGKTKILRPKTLKSVHFCGRKNKIENTKNANISEVLRVGSKTLANNNLVIMGGDAATANPRSSVSLNREQKKIYSCPRHSIKSENKEKVR</sequence>
<feature type="non-terminal residue" evidence="2">
    <location>
        <position position="99"/>
    </location>
</feature>
<gene>
    <name evidence="2" type="ORF">NTEN_LOCUS10590</name>
</gene>
<dbReference type="AlphaFoldDB" id="A0A6H5GP26"/>
<dbReference type="Proteomes" id="UP000479000">
    <property type="component" value="Unassembled WGS sequence"/>
</dbReference>
<organism evidence="2 3">
    <name type="scientific">Nesidiocoris tenuis</name>
    <dbReference type="NCBI Taxonomy" id="355587"/>
    <lineage>
        <taxon>Eukaryota</taxon>
        <taxon>Metazoa</taxon>
        <taxon>Ecdysozoa</taxon>
        <taxon>Arthropoda</taxon>
        <taxon>Hexapoda</taxon>
        <taxon>Insecta</taxon>
        <taxon>Pterygota</taxon>
        <taxon>Neoptera</taxon>
        <taxon>Paraneoptera</taxon>
        <taxon>Hemiptera</taxon>
        <taxon>Heteroptera</taxon>
        <taxon>Panheteroptera</taxon>
        <taxon>Cimicomorpha</taxon>
        <taxon>Miridae</taxon>
        <taxon>Dicyphina</taxon>
        <taxon>Nesidiocoris</taxon>
    </lineage>
</organism>
<proteinExistence type="predicted"/>
<evidence type="ECO:0000313" key="3">
    <source>
        <dbReference type="Proteomes" id="UP000479000"/>
    </source>
</evidence>